<sequence length="472" mass="52410">MMSVERSFEAWEEVQRHGQDLADRLAQGFTGLIQSHITPPSFQWPNSQKPKLFDVEFPSQNFVVRDFGLAVDNSSINGVSAIFDIGNRIGQAGVDFGSCVNGVVQQFFRRIPVPFRHEETVAVSLHTEVNSHRNDIGIRLQEDLGSLAERFRDYGFTENEKVSDESADFETSGFNLKTSKLFGRSQGTINFTSTYESRTRNIESSLVARGDLWRVEASQGSSTLGNESSSLFLVQLGPVLFVRDSTLLLPVHLSKQHLLWYGYDRKNGMHSLCPAMWSKHRRWLLMSMICLNPLACSFMDLQFPNGQITYVAGEGISTSAFLPFCGGLLQAQGQYPGEMKFSFSCKNKWGTCLTPMVQWPDKSFTLGMSQSLAWKRSGLMVRPTIQFSLCPTFGGSNPGMRAELTHTVKEELSLICGYETMSRPSAFASVALGRSKWNGNIGSSGVVVKVETPLDNVGRPAFSVQLNSGIEI</sequence>
<proteinExistence type="predicted"/>
<protein>
    <submittedName>
        <fullName evidence="1">Uncharacterized protein</fullName>
    </submittedName>
</protein>
<reference evidence="2" key="1">
    <citation type="journal article" date="2023" name="Nat. Plants">
        <title>Single-cell RNA sequencing provides a high-resolution roadmap for understanding the multicellular compartmentation of specialized metabolism.</title>
        <authorList>
            <person name="Sun S."/>
            <person name="Shen X."/>
            <person name="Li Y."/>
            <person name="Li Y."/>
            <person name="Wang S."/>
            <person name="Li R."/>
            <person name="Zhang H."/>
            <person name="Shen G."/>
            <person name="Guo B."/>
            <person name="Wei J."/>
            <person name="Xu J."/>
            <person name="St-Pierre B."/>
            <person name="Chen S."/>
            <person name="Sun C."/>
        </authorList>
    </citation>
    <scope>NUCLEOTIDE SEQUENCE [LARGE SCALE GENOMIC DNA]</scope>
</reference>
<accession>A0ACC0AP39</accession>
<dbReference type="EMBL" id="CM044705">
    <property type="protein sequence ID" value="KAI5662344.1"/>
    <property type="molecule type" value="Genomic_DNA"/>
</dbReference>
<name>A0ACC0AP39_CATRO</name>
<gene>
    <name evidence="1" type="ORF">M9H77_21667</name>
</gene>
<keyword evidence="2" id="KW-1185">Reference proteome</keyword>
<evidence type="ECO:0000313" key="2">
    <source>
        <dbReference type="Proteomes" id="UP001060085"/>
    </source>
</evidence>
<evidence type="ECO:0000313" key="1">
    <source>
        <dbReference type="EMBL" id="KAI5662344.1"/>
    </source>
</evidence>
<comment type="caution">
    <text evidence="1">The sequence shown here is derived from an EMBL/GenBank/DDBJ whole genome shotgun (WGS) entry which is preliminary data.</text>
</comment>
<dbReference type="Proteomes" id="UP001060085">
    <property type="component" value="Linkage Group LG05"/>
</dbReference>
<organism evidence="1 2">
    <name type="scientific">Catharanthus roseus</name>
    <name type="common">Madagascar periwinkle</name>
    <name type="synonym">Vinca rosea</name>
    <dbReference type="NCBI Taxonomy" id="4058"/>
    <lineage>
        <taxon>Eukaryota</taxon>
        <taxon>Viridiplantae</taxon>
        <taxon>Streptophyta</taxon>
        <taxon>Embryophyta</taxon>
        <taxon>Tracheophyta</taxon>
        <taxon>Spermatophyta</taxon>
        <taxon>Magnoliopsida</taxon>
        <taxon>eudicotyledons</taxon>
        <taxon>Gunneridae</taxon>
        <taxon>Pentapetalae</taxon>
        <taxon>asterids</taxon>
        <taxon>lamiids</taxon>
        <taxon>Gentianales</taxon>
        <taxon>Apocynaceae</taxon>
        <taxon>Rauvolfioideae</taxon>
        <taxon>Vinceae</taxon>
        <taxon>Catharanthinae</taxon>
        <taxon>Catharanthus</taxon>
    </lineage>
</organism>